<feature type="domain" description="ABC transporter" evidence="11">
    <location>
        <begin position="269"/>
        <end position="512"/>
    </location>
</feature>
<dbReference type="EMBL" id="WWCR01000007">
    <property type="protein sequence ID" value="MYM72482.1"/>
    <property type="molecule type" value="Genomic_DNA"/>
</dbReference>
<keyword evidence="6" id="KW-0677">Repeat</keyword>
<evidence type="ECO:0000256" key="6">
    <source>
        <dbReference type="ARBA" id="ARBA00022737"/>
    </source>
</evidence>
<dbReference type="Gene3D" id="3.40.50.300">
    <property type="entry name" value="P-loop containing nucleotide triphosphate hydrolases"/>
    <property type="match status" value="2"/>
</dbReference>
<dbReference type="InterPro" id="IPR017871">
    <property type="entry name" value="ABC_transporter-like_CS"/>
</dbReference>
<evidence type="ECO:0000313" key="12">
    <source>
        <dbReference type="EMBL" id="MYM72482.1"/>
    </source>
</evidence>
<dbReference type="CDD" id="cd03216">
    <property type="entry name" value="ABC_Carb_Monos_I"/>
    <property type="match status" value="1"/>
</dbReference>
<evidence type="ECO:0000256" key="8">
    <source>
        <dbReference type="ARBA" id="ARBA00022840"/>
    </source>
</evidence>
<dbReference type="CDD" id="cd03215">
    <property type="entry name" value="ABC_Carb_Monos_II"/>
    <property type="match status" value="1"/>
</dbReference>
<dbReference type="InterPro" id="IPR003593">
    <property type="entry name" value="AAA+_ATPase"/>
</dbReference>
<dbReference type="InterPro" id="IPR027417">
    <property type="entry name" value="P-loop_NTPase"/>
</dbReference>
<dbReference type="Proteomes" id="UP000469734">
    <property type="component" value="Unassembled WGS sequence"/>
</dbReference>
<keyword evidence="2" id="KW-0813">Transport</keyword>
<proteinExistence type="predicted"/>
<evidence type="ECO:0000256" key="7">
    <source>
        <dbReference type="ARBA" id="ARBA00022741"/>
    </source>
</evidence>
<keyword evidence="8 12" id="KW-0067">ATP-binding</keyword>
<evidence type="ECO:0000313" key="13">
    <source>
        <dbReference type="Proteomes" id="UP000469734"/>
    </source>
</evidence>
<dbReference type="AlphaFoldDB" id="A0A7X4H173"/>
<name>A0A7X4H173_9BURK</name>
<dbReference type="FunFam" id="3.40.50.300:FF:000127">
    <property type="entry name" value="Ribose import ATP-binding protein RbsA"/>
    <property type="match status" value="1"/>
</dbReference>
<dbReference type="GO" id="GO:0005886">
    <property type="term" value="C:plasma membrane"/>
    <property type="evidence" value="ECO:0007669"/>
    <property type="project" value="UniProtKB-SubCell"/>
</dbReference>
<dbReference type="PANTHER" id="PTHR43790">
    <property type="entry name" value="CARBOHYDRATE TRANSPORT ATP-BINDING PROTEIN MG119-RELATED"/>
    <property type="match status" value="1"/>
</dbReference>
<evidence type="ECO:0000256" key="10">
    <source>
        <dbReference type="ARBA" id="ARBA00023136"/>
    </source>
</evidence>
<dbReference type="GO" id="GO:0016887">
    <property type="term" value="F:ATP hydrolysis activity"/>
    <property type="evidence" value="ECO:0007669"/>
    <property type="project" value="InterPro"/>
</dbReference>
<reference evidence="12 13" key="1">
    <citation type="submission" date="2019-12" db="EMBL/GenBank/DDBJ databases">
        <title>Novel species isolated from a subtropical stream in China.</title>
        <authorList>
            <person name="Lu H."/>
        </authorList>
    </citation>
    <scope>NUCLEOTIDE SEQUENCE [LARGE SCALE GENOMIC DNA]</scope>
    <source>
        <strain evidence="12 13">FT134W</strain>
    </source>
</reference>
<dbReference type="InterPro" id="IPR003439">
    <property type="entry name" value="ABC_transporter-like_ATP-bd"/>
</dbReference>
<evidence type="ECO:0000256" key="3">
    <source>
        <dbReference type="ARBA" id="ARBA00022475"/>
    </source>
</evidence>
<protein>
    <submittedName>
        <fullName evidence="12">ATP-binding cassette domain-containing protein</fullName>
    </submittedName>
</protein>
<keyword evidence="10" id="KW-0472">Membrane</keyword>
<dbReference type="Pfam" id="PF00005">
    <property type="entry name" value="ABC_tran"/>
    <property type="match status" value="2"/>
</dbReference>
<dbReference type="RefSeq" id="WP_161049958.1">
    <property type="nucleotide sequence ID" value="NZ_WWCR01000007.1"/>
</dbReference>
<keyword evidence="9" id="KW-1278">Translocase</keyword>
<gene>
    <name evidence="12" type="ORF">GTP56_09765</name>
</gene>
<keyword evidence="4" id="KW-0997">Cell inner membrane</keyword>
<dbReference type="GO" id="GO:0005524">
    <property type="term" value="F:ATP binding"/>
    <property type="evidence" value="ECO:0007669"/>
    <property type="project" value="UniProtKB-KW"/>
</dbReference>
<dbReference type="SUPFAM" id="SSF52540">
    <property type="entry name" value="P-loop containing nucleoside triphosphate hydrolases"/>
    <property type="match status" value="2"/>
</dbReference>
<evidence type="ECO:0000256" key="2">
    <source>
        <dbReference type="ARBA" id="ARBA00022448"/>
    </source>
</evidence>
<keyword evidence="3" id="KW-1003">Cell membrane</keyword>
<dbReference type="PROSITE" id="PS50893">
    <property type="entry name" value="ABC_TRANSPORTER_2"/>
    <property type="match status" value="2"/>
</dbReference>
<dbReference type="PROSITE" id="PS00211">
    <property type="entry name" value="ABC_TRANSPORTER_1"/>
    <property type="match status" value="1"/>
</dbReference>
<evidence type="ECO:0000256" key="1">
    <source>
        <dbReference type="ARBA" id="ARBA00004202"/>
    </source>
</evidence>
<keyword evidence="5" id="KW-0762">Sugar transport</keyword>
<sequence>MTMNSSAPANPVLELRGISKAFTGVQALSGVSLNLYPGEVHTLMGQNGAGKSTLIKVLTGVYAPDQGQIVLAGQPIQPQSTLDAQHHGISTVYQEVNLCPNLSVAENIFIGRYPRKLGRIDWASMTTQATALLERMQIRIDVTAPLAQYPLAIQQMVAISRSLLVSAKVLILDEPTSSLDEKEVDLLFSVLRGLREQGMAILFVTHFLDQTYAISDRITVMRNGEREGEYLAADLSRVELVNKMVGAPAAAPATAVAQADAAQAPAGGSRVGAFLRAVGLGRKGALQAIDLEIGQGEMLGLAGLLGSGRTEAARLLFGADKADSGTITIDGKERNFSSPRDAIAAGIGFCSEDRKHEGAILELSVRENLILALQARVGILRAIPLKRQQQLAEEYVKALGIKTASIETPIGSLSGGNQQKVLLARWLVTDPRLLILDEPTRGIDVRAKQEIMDYVSALCKKGMAILFISSELPEVLRVSDRIVVMRDRKQGGEYPRGALDETTVLHVIAAGDQHA</sequence>
<comment type="caution">
    <text evidence="12">The sequence shown here is derived from an EMBL/GenBank/DDBJ whole genome shotgun (WGS) entry which is preliminary data.</text>
</comment>
<comment type="subcellular location">
    <subcellularLocation>
        <location evidence="1">Cell membrane</location>
        <topology evidence="1">Peripheral membrane protein</topology>
    </subcellularLocation>
</comment>
<dbReference type="SMART" id="SM00382">
    <property type="entry name" value="AAA"/>
    <property type="match status" value="2"/>
</dbReference>
<dbReference type="InterPro" id="IPR050107">
    <property type="entry name" value="ABC_carbohydrate_import_ATPase"/>
</dbReference>
<evidence type="ECO:0000256" key="9">
    <source>
        <dbReference type="ARBA" id="ARBA00022967"/>
    </source>
</evidence>
<keyword evidence="7" id="KW-0547">Nucleotide-binding</keyword>
<accession>A0A7X4H173</accession>
<evidence type="ECO:0000259" key="11">
    <source>
        <dbReference type="PROSITE" id="PS50893"/>
    </source>
</evidence>
<dbReference type="PANTHER" id="PTHR43790:SF9">
    <property type="entry name" value="GALACTOFURANOSE TRANSPORTER ATP-BINDING PROTEIN YTFR"/>
    <property type="match status" value="1"/>
</dbReference>
<evidence type="ECO:0000256" key="4">
    <source>
        <dbReference type="ARBA" id="ARBA00022519"/>
    </source>
</evidence>
<organism evidence="12 13">
    <name type="scientific">Duganella margarita</name>
    <dbReference type="NCBI Taxonomy" id="2692170"/>
    <lineage>
        <taxon>Bacteria</taxon>
        <taxon>Pseudomonadati</taxon>
        <taxon>Pseudomonadota</taxon>
        <taxon>Betaproteobacteria</taxon>
        <taxon>Burkholderiales</taxon>
        <taxon>Oxalobacteraceae</taxon>
        <taxon>Telluria group</taxon>
        <taxon>Duganella</taxon>
    </lineage>
</organism>
<evidence type="ECO:0000256" key="5">
    <source>
        <dbReference type="ARBA" id="ARBA00022597"/>
    </source>
</evidence>
<feature type="domain" description="ABC transporter" evidence="11">
    <location>
        <begin position="13"/>
        <end position="248"/>
    </location>
</feature>